<dbReference type="InterPro" id="IPR001451">
    <property type="entry name" value="Hexapep"/>
</dbReference>
<evidence type="ECO:0000256" key="3">
    <source>
        <dbReference type="ARBA" id="ARBA00022737"/>
    </source>
</evidence>
<evidence type="ECO:0000256" key="1">
    <source>
        <dbReference type="ARBA" id="ARBA00007274"/>
    </source>
</evidence>
<proteinExistence type="inferred from homology"/>
<dbReference type="GO" id="GO:0016746">
    <property type="term" value="F:acyltransferase activity"/>
    <property type="evidence" value="ECO:0007669"/>
    <property type="project" value="UniProtKB-KW"/>
</dbReference>
<dbReference type="Gene3D" id="2.160.10.10">
    <property type="entry name" value="Hexapeptide repeat proteins"/>
    <property type="match status" value="1"/>
</dbReference>
<dbReference type="RefSeq" id="WP_060385140.1">
    <property type="nucleotide sequence ID" value="NZ_LRGC01000002.1"/>
</dbReference>
<dbReference type="Pfam" id="PF00132">
    <property type="entry name" value="Hexapep"/>
    <property type="match status" value="1"/>
</dbReference>
<dbReference type="EMBL" id="QRUB01000002">
    <property type="protein sequence ID" value="RGR29307.1"/>
    <property type="molecule type" value="Genomic_DNA"/>
</dbReference>
<evidence type="ECO:0000313" key="5">
    <source>
        <dbReference type="EMBL" id="RGM14993.1"/>
    </source>
</evidence>
<dbReference type="InterPro" id="IPR050179">
    <property type="entry name" value="Trans_hexapeptide_repeat"/>
</dbReference>
<name>A0A3E4URW9_BACSE</name>
<evidence type="ECO:0000313" key="6">
    <source>
        <dbReference type="EMBL" id="RGR29307.1"/>
    </source>
</evidence>
<dbReference type="CDD" id="cd03349">
    <property type="entry name" value="LbH_XAT"/>
    <property type="match status" value="1"/>
</dbReference>
<keyword evidence="4" id="KW-0012">Acyltransferase</keyword>
<evidence type="ECO:0000256" key="4">
    <source>
        <dbReference type="ARBA" id="ARBA00023315"/>
    </source>
</evidence>
<comment type="similarity">
    <text evidence="1">Belongs to the transferase hexapeptide repeat family.</text>
</comment>
<dbReference type="PANTHER" id="PTHR43300:SF11">
    <property type="entry name" value="ACETYLTRANSFERASE RV3034C-RELATED"/>
    <property type="match status" value="1"/>
</dbReference>
<sequence>MKKIILRLIFLPFGLIQKLMQLANSGARDIINNKRFPHAIIDNGCCFTEDTIIKQHSHIFENCTINHSYIGEYTYIGPNGKIQNTTIGNYCSIASNCLCGLGSHPLSLFSTSPIFYKTQNPFKIKIITRDLDFEENKPINIGHDVWIGARVTILDGVHIGNGAVIAAGAVVTKDVPDYAIVAGVPAKIIKYRNISQEESKSSWWNLSPEDAYSFIKSSEII</sequence>
<dbReference type="InterPro" id="IPR011004">
    <property type="entry name" value="Trimer_LpxA-like_sf"/>
</dbReference>
<evidence type="ECO:0000313" key="8">
    <source>
        <dbReference type="Proteomes" id="UP000284161"/>
    </source>
</evidence>
<dbReference type="PANTHER" id="PTHR43300">
    <property type="entry name" value="ACETYLTRANSFERASE"/>
    <property type="match status" value="1"/>
</dbReference>
<dbReference type="AlphaFoldDB" id="A0A3E4URW9"/>
<dbReference type="EMBL" id="QSSV01000004">
    <property type="protein sequence ID" value="RGM14993.1"/>
    <property type="molecule type" value="Genomic_DNA"/>
</dbReference>
<dbReference type="InterPro" id="IPR018357">
    <property type="entry name" value="Hexapep_transf_CS"/>
</dbReference>
<dbReference type="Proteomes" id="UP000284161">
    <property type="component" value="Unassembled WGS sequence"/>
</dbReference>
<protein>
    <submittedName>
        <fullName evidence="5">Antibiotic acetyltransferase</fullName>
    </submittedName>
</protein>
<comment type="caution">
    <text evidence="5">The sequence shown here is derived from an EMBL/GenBank/DDBJ whole genome shotgun (WGS) entry which is preliminary data.</text>
</comment>
<dbReference type="Proteomes" id="UP000261223">
    <property type="component" value="Unassembled WGS sequence"/>
</dbReference>
<keyword evidence="2 5" id="KW-0808">Transferase</keyword>
<accession>A0A3E4URW9</accession>
<organism evidence="5 7">
    <name type="scientific">Bacteroides stercoris</name>
    <dbReference type="NCBI Taxonomy" id="46506"/>
    <lineage>
        <taxon>Bacteria</taxon>
        <taxon>Pseudomonadati</taxon>
        <taxon>Bacteroidota</taxon>
        <taxon>Bacteroidia</taxon>
        <taxon>Bacteroidales</taxon>
        <taxon>Bacteroidaceae</taxon>
        <taxon>Bacteroides</taxon>
    </lineage>
</organism>
<reference evidence="7 8" key="1">
    <citation type="submission" date="2018-08" db="EMBL/GenBank/DDBJ databases">
        <title>A genome reference for cultivated species of the human gut microbiota.</title>
        <authorList>
            <person name="Zou Y."/>
            <person name="Xue W."/>
            <person name="Luo G."/>
        </authorList>
    </citation>
    <scope>NUCLEOTIDE SEQUENCE [LARGE SCALE GENOMIC DNA]</scope>
    <source>
        <strain evidence="6 8">AF25-6</strain>
        <strain evidence="5 7">TF03-6</strain>
    </source>
</reference>
<evidence type="ECO:0000313" key="7">
    <source>
        <dbReference type="Proteomes" id="UP000261223"/>
    </source>
</evidence>
<evidence type="ECO:0000256" key="2">
    <source>
        <dbReference type="ARBA" id="ARBA00022679"/>
    </source>
</evidence>
<dbReference type="SUPFAM" id="SSF51161">
    <property type="entry name" value="Trimeric LpxA-like enzymes"/>
    <property type="match status" value="1"/>
</dbReference>
<dbReference type="PROSITE" id="PS00101">
    <property type="entry name" value="HEXAPEP_TRANSFERASES"/>
    <property type="match status" value="1"/>
</dbReference>
<gene>
    <name evidence="6" type="ORF">DWY58_04615</name>
    <name evidence="5" type="ORF">DXC34_03770</name>
</gene>
<keyword evidence="3" id="KW-0677">Repeat</keyword>